<gene>
    <name evidence="1" type="ORF">PVK06_032288</name>
</gene>
<sequence length="72" mass="8436">MEVQKFFFLIKLWSSDSKKYSIASDTRLRKESYEKVSESQLSFIVSIPNQLSLFLAWLDTIPNECDDEVSPR</sequence>
<dbReference type="Proteomes" id="UP001358586">
    <property type="component" value="Chromosome 9"/>
</dbReference>
<proteinExistence type="predicted"/>
<reference evidence="1 2" key="1">
    <citation type="submission" date="2023-03" db="EMBL/GenBank/DDBJ databases">
        <title>WGS of Gossypium arboreum.</title>
        <authorList>
            <person name="Yu D."/>
        </authorList>
    </citation>
    <scope>NUCLEOTIDE SEQUENCE [LARGE SCALE GENOMIC DNA]</scope>
    <source>
        <tissue evidence="1">Leaf</tissue>
    </source>
</reference>
<protein>
    <submittedName>
        <fullName evidence="1">Uncharacterized protein</fullName>
    </submittedName>
</protein>
<evidence type="ECO:0000313" key="2">
    <source>
        <dbReference type="Proteomes" id="UP001358586"/>
    </source>
</evidence>
<name>A0ABR0NUF7_GOSAR</name>
<accession>A0ABR0NUF7</accession>
<comment type="caution">
    <text evidence="1">The sequence shown here is derived from an EMBL/GenBank/DDBJ whole genome shotgun (WGS) entry which is preliminary data.</text>
</comment>
<organism evidence="1 2">
    <name type="scientific">Gossypium arboreum</name>
    <name type="common">Tree cotton</name>
    <name type="synonym">Gossypium nanking</name>
    <dbReference type="NCBI Taxonomy" id="29729"/>
    <lineage>
        <taxon>Eukaryota</taxon>
        <taxon>Viridiplantae</taxon>
        <taxon>Streptophyta</taxon>
        <taxon>Embryophyta</taxon>
        <taxon>Tracheophyta</taxon>
        <taxon>Spermatophyta</taxon>
        <taxon>Magnoliopsida</taxon>
        <taxon>eudicotyledons</taxon>
        <taxon>Gunneridae</taxon>
        <taxon>Pentapetalae</taxon>
        <taxon>rosids</taxon>
        <taxon>malvids</taxon>
        <taxon>Malvales</taxon>
        <taxon>Malvaceae</taxon>
        <taxon>Malvoideae</taxon>
        <taxon>Gossypium</taxon>
    </lineage>
</organism>
<keyword evidence="2" id="KW-1185">Reference proteome</keyword>
<dbReference type="EMBL" id="JARKNE010000009">
    <property type="protein sequence ID" value="KAK5804637.1"/>
    <property type="molecule type" value="Genomic_DNA"/>
</dbReference>
<evidence type="ECO:0000313" key="1">
    <source>
        <dbReference type="EMBL" id="KAK5804637.1"/>
    </source>
</evidence>